<dbReference type="AlphaFoldDB" id="A0A2M7G7I2"/>
<organism evidence="2 3">
    <name type="scientific">bacterium (Candidatus Blackallbacteria) CG17_big_fil_post_rev_8_21_14_2_50_48_46</name>
    <dbReference type="NCBI Taxonomy" id="2014261"/>
    <lineage>
        <taxon>Bacteria</taxon>
        <taxon>Candidatus Blackallbacteria</taxon>
    </lineage>
</organism>
<evidence type="ECO:0000313" key="2">
    <source>
        <dbReference type="EMBL" id="PIW17669.1"/>
    </source>
</evidence>
<comment type="caution">
    <text evidence="2">The sequence shown here is derived from an EMBL/GenBank/DDBJ whole genome shotgun (WGS) entry which is preliminary data.</text>
</comment>
<name>A0A2M7G7I2_9BACT</name>
<dbReference type="EMBL" id="PFFQ01000022">
    <property type="protein sequence ID" value="PIW17669.1"/>
    <property type="molecule type" value="Genomic_DNA"/>
</dbReference>
<dbReference type="Proteomes" id="UP000231019">
    <property type="component" value="Unassembled WGS sequence"/>
</dbReference>
<protein>
    <recommendedName>
        <fullName evidence="4">LPS export ABC transporter periplasmic protein LptC</fullName>
    </recommendedName>
</protein>
<accession>A0A2M7G7I2</accession>
<keyword evidence="1" id="KW-0472">Membrane</keyword>
<sequence length="232" mass="26565">MSKEKTSPPKTSLRKKIVALLTPVITPVLTLGIILGLSYGFWKMGAHNPAAPTNKAKPDDQVGIRFFNVELLGKKSGTRFFSIFADQIEISKDNRYVFFQGKTKPHGEFYNLKDWDQELSAEVQAPNPTPRNIQWEAKRAEYDLQLENLTMYDKVRLITDAGDIVETDEMFWSKQDETLKSTTRSKVLTHKKTYFEADKLDVKTRDKEIVMEGKVYIEMNVGKDQKVEVPGQ</sequence>
<feature type="transmembrane region" description="Helical" evidence="1">
    <location>
        <begin position="20"/>
        <end position="42"/>
    </location>
</feature>
<keyword evidence="1" id="KW-1133">Transmembrane helix</keyword>
<keyword evidence="1" id="KW-0812">Transmembrane</keyword>
<evidence type="ECO:0008006" key="4">
    <source>
        <dbReference type="Google" id="ProtNLM"/>
    </source>
</evidence>
<evidence type="ECO:0000313" key="3">
    <source>
        <dbReference type="Proteomes" id="UP000231019"/>
    </source>
</evidence>
<evidence type="ECO:0000256" key="1">
    <source>
        <dbReference type="SAM" id="Phobius"/>
    </source>
</evidence>
<reference evidence="2 3" key="1">
    <citation type="submission" date="2017-09" db="EMBL/GenBank/DDBJ databases">
        <title>Depth-based differentiation of microbial function through sediment-hosted aquifers and enrichment of novel symbionts in the deep terrestrial subsurface.</title>
        <authorList>
            <person name="Probst A.J."/>
            <person name="Ladd B."/>
            <person name="Jarett J.K."/>
            <person name="Geller-Mcgrath D.E."/>
            <person name="Sieber C.M."/>
            <person name="Emerson J.B."/>
            <person name="Anantharaman K."/>
            <person name="Thomas B.C."/>
            <person name="Malmstrom R."/>
            <person name="Stieglmeier M."/>
            <person name="Klingl A."/>
            <person name="Woyke T."/>
            <person name="Ryan C.M."/>
            <person name="Banfield J.F."/>
        </authorList>
    </citation>
    <scope>NUCLEOTIDE SEQUENCE [LARGE SCALE GENOMIC DNA]</scope>
    <source>
        <strain evidence="2">CG17_big_fil_post_rev_8_21_14_2_50_48_46</strain>
    </source>
</reference>
<gene>
    <name evidence="2" type="ORF">COW36_07960</name>
</gene>
<proteinExistence type="predicted"/>